<dbReference type="SFLD" id="SFLDG01139">
    <property type="entry name" value="C2.A:_Pyridoxal_Phosphate_Phos"/>
    <property type="match status" value="1"/>
</dbReference>
<keyword evidence="5 6" id="KW-0460">Magnesium</keyword>
<accession>A0ABM8ZAE9</accession>
<dbReference type="Gene3D" id="3.40.50.1000">
    <property type="entry name" value="HAD superfamily/HAD-like"/>
    <property type="match status" value="2"/>
</dbReference>
<dbReference type="Pfam" id="PF13242">
    <property type="entry name" value="Hydrolase_like"/>
    <property type="match status" value="1"/>
</dbReference>
<keyword evidence="8" id="KW-1185">Reference proteome</keyword>
<comment type="caution">
    <text evidence="7">The sequence shown here is derived from an EMBL/GenBank/DDBJ whole genome shotgun (WGS) entry which is preliminary data.</text>
</comment>
<dbReference type="InterPro" id="IPR006354">
    <property type="entry name" value="HAD-SF_hydro_IIA_hyp1"/>
</dbReference>
<proteinExistence type="inferred from homology"/>
<gene>
    <name evidence="7" type="primary">yutF</name>
    <name evidence="7" type="ORF">WGH24286_00882</name>
</gene>
<dbReference type="PANTHER" id="PTHR19288:SF46">
    <property type="entry name" value="HALOACID DEHALOGENASE-LIKE HYDROLASE DOMAIN-CONTAINING PROTEIN 2"/>
    <property type="match status" value="1"/>
</dbReference>
<dbReference type="PANTHER" id="PTHR19288">
    <property type="entry name" value="4-NITROPHENYLPHOSPHATASE-RELATED"/>
    <property type="match status" value="1"/>
</dbReference>
<dbReference type="EMBL" id="CAKKNT010000009">
    <property type="protein sequence ID" value="CAH0418464.1"/>
    <property type="molecule type" value="Genomic_DNA"/>
</dbReference>
<dbReference type="Proteomes" id="UP000789719">
    <property type="component" value="Unassembled WGS sequence"/>
</dbReference>
<protein>
    <recommendedName>
        <fullName evidence="6">Acid sugar phosphatase</fullName>
        <ecNumber evidence="6">3.1.3.-</ecNumber>
    </recommendedName>
</protein>
<keyword evidence="3 6" id="KW-0479">Metal-binding</keyword>
<dbReference type="RefSeq" id="WP_230098555.1">
    <property type="nucleotide sequence ID" value="NZ_CAKKNT010000009.1"/>
</dbReference>
<dbReference type="PIRSF" id="PIRSF000915">
    <property type="entry name" value="PGP-type_phosphatase"/>
    <property type="match status" value="1"/>
</dbReference>
<evidence type="ECO:0000313" key="7">
    <source>
        <dbReference type="EMBL" id="CAH0418464.1"/>
    </source>
</evidence>
<evidence type="ECO:0000256" key="4">
    <source>
        <dbReference type="ARBA" id="ARBA00022801"/>
    </source>
</evidence>
<evidence type="ECO:0000256" key="1">
    <source>
        <dbReference type="ARBA" id="ARBA00001946"/>
    </source>
</evidence>
<sequence length="259" mass="28172">MLKKYAGYLIDLDGTIYQGTNKIAGAQEFIKRLNAHDRQYLFLTNNSTRTPEMVAEFLTTVHAIPTTAKQVYTSAMATADYLRDTLAMPVGTRIYVIGEIGLKTALTSVGFTLTDEQPEVVVVGMDTHANYEMFAKATLAIQKGATYIATNLDTNIPTERGLIPGAGSLNALVTTATQVQPIEIGKPSPQIVDLARQRLGTGVTDTLIVGDNYFTDIMAGINAHVDTLMTYTGISTKMQVAQQGQAPTYEVKNLNDWQV</sequence>
<comment type="cofactor">
    <cofactor evidence="1 6">
        <name>Mg(2+)</name>
        <dbReference type="ChEBI" id="CHEBI:18420"/>
    </cofactor>
</comment>
<dbReference type="InterPro" id="IPR006357">
    <property type="entry name" value="HAD-SF_hydro_IIA"/>
</dbReference>
<keyword evidence="4 7" id="KW-0378">Hydrolase</keyword>
<reference evidence="7 8" key="1">
    <citation type="submission" date="2021-11" db="EMBL/GenBank/DDBJ databases">
        <authorList>
            <person name="Depoorter E."/>
        </authorList>
    </citation>
    <scope>NUCLEOTIDE SEQUENCE [LARGE SCALE GENOMIC DNA]</scope>
    <source>
        <strain evidence="7 8">LMG 24286</strain>
    </source>
</reference>
<dbReference type="NCBIfam" id="TIGR01460">
    <property type="entry name" value="HAD-SF-IIA"/>
    <property type="match status" value="1"/>
</dbReference>
<evidence type="ECO:0000256" key="6">
    <source>
        <dbReference type="PIRNR" id="PIRNR000915"/>
    </source>
</evidence>
<dbReference type="EC" id="3.1.3.-" evidence="6"/>
<dbReference type="NCBIfam" id="TIGR01457">
    <property type="entry name" value="HAD-SF-IIA-hyp2"/>
    <property type="match status" value="1"/>
</dbReference>
<evidence type="ECO:0000256" key="3">
    <source>
        <dbReference type="ARBA" id="ARBA00022723"/>
    </source>
</evidence>
<dbReference type="InterPro" id="IPR023214">
    <property type="entry name" value="HAD_sf"/>
</dbReference>
<dbReference type="GO" id="GO:0016787">
    <property type="term" value="F:hydrolase activity"/>
    <property type="evidence" value="ECO:0007669"/>
    <property type="project" value="UniProtKB-KW"/>
</dbReference>
<evidence type="ECO:0000313" key="8">
    <source>
        <dbReference type="Proteomes" id="UP000789719"/>
    </source>
</evidence>
<dbReference type="SUPFAM" id="SSF56784">
    <property type="entry name" value="HAD-like"/>
    <property type="match status" value="1"/>
</dbReference>
<dbReference type="Pfam" id="PF13344">
    <property type="entry name" value="Hydrolase_6"/>
    <property type="match status" value="1"/>
</dbReference>
<comment type="function">
    <text evidence="6">Catalyzes the dephosphorylation of 2-6 carbon acid sugars in vitro.</text>
</comment>
<dbReference type="InterPro" id="IPR036412">
    <property type="entry name" value="HAD-like_sf"/>
</dbReference>
<dbReference type="CDD" id="cd07530">
    <property type="entry name" value="HAD_Pase_UmpH-like"/>
    <property type="match status" value="1"/>
</dbReference>
<organism evidence="7 8">
    <name type="scientific">Periweissella ghanensis</name>
    <dbReference type="NCBI Taxonomy" id="467997"/>
    <lineage>
        <taxon>Bacteria</taxon>
        <taxon>Bacillati</taxon>
        <taxon>Bacillota</taxon>
        <taxon>Bacilli</taxon>
        <taxon>Lactobacillales</taxon>
        <taxon>Lactobacillaceae</taxon>
        <taxon>Periweissella</taxon>
    </lineage>
</organism>
<dbReference type="SFLD" id="SFLDS00003">
    <property type="entry name" value="Haloacid_Dehalogenase"/>
    <property type="match status" value="1"/>
</dbReference>
<evidence type="ECO:0000256" key="5">
    <source>
        <dbReference type="ARBA" id="ARBA00022842"/>
    </source>
</evidence>
<name>A0ABM8ZAE9_9LACO</name>
<comment type="similarity">
    <text evidence="2 6">Belongs to the HAD-like hydrolase superfamily. NagD family.</text>
</comment>
<evidence type="ECO:0000256" key="2">
    <source>
        <dbReference type="ARBA" id="ARBA00006696"/>
    </source>
</evidence>